<accession>A0A0D2P2W7</accession>
<evidence type="ECO:0008006" key="3">
    <source>
        <dbReference type="Google" id="ProtNLM"/>
    </source>
</evidence>
<evidence type="ECO:0000313" key="1">
    <source>
        <dbReference type="EMBL" id="KJA14915.1"/>
    </source>
</evidence>
<name>A0A0D2P2W7_HYPSF</name>
<gene>
    <name evidence="1" type="ORF">HYPSUDRAFT_59118</name>
</gene>
<dbReference type="Gene3D" id="2.80.10.50">
    <property type="match status" value="1"/>
</dbReference>
<keyword evidence="2" id="KW-1185">Reference proteome</keyword>
<sequence>MLTSLAATAGKTSLASRIALGALATGAFTIQSNGSCLNLRGADTNDFTPVIYFPCSGTGNEEWVFTLSAPPSTFTIANAESGSAILAFPTTVAPTNAQSLVIRTDSAVVWDLLSVPGTDLFKIMDTITGNVITAFEGASPGPLQLQPFGVHIQQFDLVAV</sequence>
<dbReference type="InterPro" id="IPR035992">
    <property type="entry name" value="Ricin_B-like_lectins"/>
</dbReference>
<dbReference type="EMBL" id="KN817661">
    <property type="protein sequence ID" value="KJA14915.1"/>
    <property type="molecule type" value="Genomic_DNA"/>
</dbReference>
<reference evidence="2" key="1">
    <citation type="submission" date="2014-04" db="EMBL/GenBank/DDBJ databases">
        <title>Evolutionary Origins and Diversification of the Mycorrhizal Mutualists.</title>
        <authorList>
            <consortium name="DOE Joint Genome Institute"/>
            <consortium name="Mycorrhizal Genomics Consortium"/>
            <person name="Kohler A."/>
            <person name="Kuo A."/>
            <person name="Nagy L.G."/>
            <person name="Floudas D."/>
            <person name="Copeland A."/>
            <person name="Barry K.W."/>
            <person name="Cichocki N."/>
            <person name="Veneault-Fourrey C."/>
            <person name="LaButti K."/>
            <person name="Lindquist E.A."/>
            <person name="Lipzen A."/>
            <person name="Lundell T."/>
            <person name="Morin E."/>
            <person name="Murat C."/>
            <person name="Riley R."/>
            <person name="Ohm R."/>
            <person name="Sun H."/>
            <person name="Tunlid A."/>
            <person name="Henrissat B."/>
            <person name="Grigoriev I.V."/>
            <person name="Hibbett D.S."/>
            <person name="Martin F."/>
        </authorList>
    </citation>
    <scope>NUCLEOTIDE SEQUENCE [LARGE SCALE GENOMIC DNA]</scope>
    <source>
        <strain evidence="2">FD-334 SS-4</strain>
    </source>
</reference>
<dbReference type="AlphaFoldDB" id="A0A0D2P2W7"/>
<dbReference type="SUPFAM" id="SSF50370">
    <property type="entry name" value="Ricin B-like lectins"/>
    <property type="match status" value="1"/>
</dbReference>
<dbReference type="CDD" id="cd00161">
    <property type="entry name" value="beta-trefoil_Ricin-like"/>
    <property type="match status" value="1"/>
</dbReference>
<dbReference type="Proteomes" id="UP000054270">
    <property type="component" value="Unassembled WGS sequence"/>
</dbReference>
<evidence type="ECO:0000313" key="2">
    <source>
        <dbReference type="Proteomes" id="UP000054270"/>
    </source>
</evidence>
<protein>
    <recommendedName>
        <fullName evidence="3">Ricin B lectin domain-containing protein</fullName>
    </recommendedName>
</protein>
<organism evidence="1 2">
    <name type="scientific">Hypholoma sublateritium (strain FD-334 SS-4)</name>
    <dbReference type="NCBI Taxonomy" id="945553"/>
    <lineage>
        <taxon>Eukaryota</taxon>
        <taxon>Fungi</taxon>
        <taxon>Dikarya</taxon>
        <taxon>Basidiomycota</taxon>
        <taxon>Agaricomycotina</taxon>
        <taxon>Agaricomycetes</taxon>
        <taxon>Agaricomycetidae</taxon>
        <taxon>Agaricales</taxon>
        <taxon>Agaricineae</taxon>
        <taxon>Strophariaceae</taxon>
        <taxon>Hypholoma</taxon>
    </lineage>
</organism>
<proteinExistence type="predicted"/>